<feature type="transmembrane region" description="Helical" evidence="5">
    <location>
        <begin position="12"/>
        <end position="36"/>
    </location>
</feature>
<dbReference type="EC" id="2.1.1.100" evidence="6"/>
<evidence type="ECO:0000313" key="6">
    <source>
        <dbReference type="EMBL" id="MEW6955483.1"/>
    </source>
</evidence>
<keyword evidence="2 5" id="KW-0812">Transmembrane</keyword>
<accession>A0ABV3NEN9</accession>
<feature type="transmembrane region" description="Helical" evidence="5">
    <location>
        <begin position="117"/>
        <end position="134"/>
    </location>
</feature>
<dbReference type="GO" id="GO:0032259">
    <property type="term" value="P:methylation"/>
    <property type="evidence" value="ECO:0007669"/>
    <property type="project" value="UniProtKB-KW"/>
</dbReference>
<feature type="transmembrane region" description="Helical" evidence="5">
    <location>
        <begin position="94"/>
        <end position="111"/>
    </location>
</feature>
<keyword evidence="6" id="KW-0489">Methyltransferase</keyword>
<dbReference type="Pfam" id="PF04191">
    <property type="entry name" value="PEMT"/>
    <property type="match status" value="1"/>
</dbReference>
<keyword evidence="6" id="KW-0808">Transferase</keyword>
<dbReference type="Proteomes" id="UP001555100">
    <property type="component" value="Unassembled WGS sequence"/>
</dbReference>
<name>A0ABV3NEN9_9ACTO</name>
<dbReference type="PANTHER" id="PTHR43847">
    <property type="entry name" value="BLL3993 PROTEIN"/>
    <property type="match status" value="1"/>
</dbReference>
<dbReference type="RefSeq" id="WP_129546222.1">
    <property type="nucleotide sequence ID" value="NZ_CP033902.1"/>
</dbReference>
<evidence type="ECO:0000256" key="4">
    <source>
        <dbReference type="ARBA" id="ARBA00023136"/>
    </source>
</evidence>
<keyword evidence="3 5" id="KW-1133">Transmembrane helix</keyword>
<dbReference type="InterPro" id="IPR007318">
    <property type="entry name" value="Phopholipid_MeTrfase"/>
</dbReference>
<evidence type="ECO:0000256" key="1">
    <source>
        <dbReference type="ARBA" id="ARBA00004127"/>
    </source>
</evidence>
<keyword evidence="7" id="KW-1185">Reference proteome</keyword>
<organism evidence="6 7">
    <name type="scientific">Trueperella pyogenes</name>
    <dbReference type="NCBI Taxonomy" id="1661"/>
    <lineage>
        <taxon>Bacteria</taxon>
        <taxon>Bacillati</taxon>
        <taxon>Actinomycetota</taxon>
        <taxon>Actinomycetes</taxon>
        <taxon>Actinomycetales</taxon>
        <taxon>Actinomycetaceae</taxon>
        <taxon>Trueperella</taxon>
    </lineage>
</organism>
<evidence type="ECO:0000256" key="3">
    <source>
        <dbReference type="ARBA" id="ARBA00022989"/>
    </source>
</evidence>
<sequence length="166" mass="18773">MSISNDSQHLPVFGVGPVYVAGIFVATFLASAATYIGWLSSGTITPVWLRISFMMLAGACLVSGIIMWCLAVFNSKMVASVENNQLLTTGIYAWVRHPIYSAFFFLNAGLLLAQTNYWLLILPPLYWATLTVLMKRTEERWLTRQYGQQYLDYAKHVNRVIPWPSK</sequence>
<keyword evidence="4 5" id="KW-0472">Membrane</keyword>
<evidence type="ECO:0000256" key="5">
    <source>
        <dbReference type="SAM" id="Phobius"/>
    </source>
</evidence>
<proteinExistence type="predicted"/>
<protein>
    <submittedName>
        <fullName evidence="6">Isoprenylcysteine carboxylmethyltransferase family protein</fullName>
        <ecNumber evidence="6">2.1.1.100</ecNumber>
        <ecNumber evidence="6">2.1.1.334</ecNumber>
    </submittedName>
</protein>
<comment type="subcellular location">
    <subcellularLocation>
        <location evidence="1">Endomembrane system</location>
        <topology evidence="1">Multi-pass membrane protein</topology>
    </subcellularLocation>
</comment>
<gene>
    <name evidence="6" type="ORF">V3M73_10690</name>
</gene>
<dbReference type="GO" id="GO:0004671">
    <property type="term" value="F:protein C-terminal S-isoprenylcysteine carboxyl O-methyltransferase activity"/>
    <property type="evidence" value="ECO:0007669"/>
    <property type="project" value="UniProtKB-EC"/>
</dbReference>
<dbReference type="InterPro" id="IPR052527">
    <property type="entry name" value="Metal_cation-efflux_comp"/>
</dbReference>
<dbReference type="EC" id="2.1.1.334" evidence="6"/>
<evidence type="ECO:0000313" key="7">
    <source>
        <dbReference type="Proteomes" id="UP001555100"/>
    </source>
</evidence>
<dbReference type="PANTHER" id="PTHR43847:SF1">
    <property type="entry name" value="BLL3993 PROTEIN"/>
    <property type="match status" value="1"/>
</dbReference>
<feature type="transmembrane region" description="Helical" evidence="5">
    <location>
        <begin position="48"/>
        <end position="73"/>
    </location>
</feature>
<dbReference type="Gene3D" id="1.20.120.1630">
    <property type="match status" value="1"/>
</dbReference>
<comment type="caution">
    <text evidence="6">The sequence shown here is derived from an EMBL/GenBank/DDBJ whole genome shotgun (WGS) entry which is preliminary data.</text>
</comment>
<reference evidence="6 7" key="1">
    <citation type="submission" date="2024-01" db="EMBL/GenBank/DDBJ databases">
        <title>Genomic analysis and antimicrobial resistance profiles of Trueperella pyogenes isolated from domestic and wild animals.</title>
        <authorList>
            <person name="Magossi G."/>
            <person name="Gzyl K.E."/>
            <person name="Holman D.B."/>
            <person name="Amat S."/>
        </authorList>
    </citation>
    <scope>NUCLEOTIDE SEQUENCE [LARGE SCALE GENOMIC DNA]</scope>
    <source>
        <strain evidence="6 7">1494</strain>
    </source>
</reference>
<evidence type="ECO:0000256" key="2">
    <source>
        <dbReference type="ARBA" id="ARBA00022692"/>
    </source>
</evidence>
<dbReference type="EMBL" id="JBAGNM010000033">
    <property type="protein sequence ID" value="MEW6955483.1"/>
    <property type="molecule type" value="Genomic_DNA"/>
</dbReference>